<reference evidence="3" key="1">
    <citation type="submission" date="2018-03" db="EMBL/GenBank/DDBJ databases">
        <title>Phage therapy in agriculture - a green tech approach to combat plant pathogenic bacteria.</title>
        <authorList>
            <person name="Carstens A.B."/>
            <person name="Djurhuus A.M."/>
            <person name="Hansen L.H."/>
        </authorList>
    </citation>
    <scope>NUCLEOTIDE SEQUENCE [LARGE SCALE GENOMIC DNA]</scope>
</reference>
<dbReference type="Pfam" id="PF00293">
    <property type="entry name" value="NUDIX"/>
    <property type="match status" value="1"/>
</dbReference>
<dbReference type="InterPro" id="IPR000086">
    <property type="entry name" value="NUDIX_hydrolase_dom"/>
</dbReference>
<dbReference type="PANTHER" id="PTHR21340">
    <property type="entry name" value="DIADENOSINE 5,5-P1,P4-TETRAPHOSPHATE PYROPHOSPHOHYDROLASE MUTT"/>
    <property type="match status" value="1"/>
</dbReference>
<accession>A0A2S1GME7</accession>
<proteinExistence type="predicted"/>
<dbReference type="KEGG" id="vg:65112697"/>
<dbReference type="GO" id="GO:0006754">
    <property type="term" value="P:ATP biosynthetic process"/>
    <property type="evidence" value="ECO:0007669"/>
    <property type="project" value="TreeGrafter"/>
</dbReference>
<dbReference type="GeneID" id="65112697"/>
<dbReference type="CDD" id="cd02883">
    <property type="entry name" value="NUDIX_Hydrolase"/>
    <property type="match status" value="1"/>
</dbReference>
<feature type="domain" description="Nudix hydrolase" evidence="2">
    <location>
        <begin position="7"/>
        <end position="145"/>
    </location>
</feature>
<dbReference type="PANTHER" id="PTHR21340:SF0">
    <property type="entry name" value="BIS(5'-NUCLEOSYL)-TETRAPHOSPHATASE [ASYMMETRICAL]"/>
    <property type="match status" value="1"/>
</dbReference>
<evidence type="ECO:0000313" key="4">
    <source>
        <dbReference type="Proteomes" id="UP000246316"/>
    </source>
</evidence>
<dbReference type="Gene3D" id="3.90.79.10">
    <property type="entry name" value="Nucleoside Triphosphate Pyrophosphohydrolase"/>
    <property type="match status" value="1"/>
</dbReference>
<dbReference type="Proteomes" id="UP000246316">
    <property type="component" value="Segment"/>
</dbReference>
<keyword evidence="4" id="KW-1185">Reference proteome</keyword>
<protein>
    <recommendedName>
        <fullName evidence="2">Nudix hydrolase domain-containing protein</fullName>
    </recommendedName>
</protein>
<evidence type="ECO:0000313" key="3">
    <source>
        <dbReference type="EMBL" id="AWD90555.1"/>
    </source>
</evidence>
<keyword evidence="1" id="KW-0378">Hydrolase</keyword>
<dbReference type="SUPFAM" id="SSF55811">
    <property type="entry name" value="Nudix"/>
    <property type="match status" value="1"/>
</dbReference>
<dbReference type="PROSITE" id="PS51462">
    <property type="entry name" value="NUDIX"/>
    <property type="match status" value="1"/>
</dbReference>
<dbReference type="EMBL" id="MH059636">
    <property type="protein sequence ID" value="AWD90555.1"/>
    <property type="molecule type" value="Genomic_DNA"/>
</dbReference>
<dbReference type="GO" id="GO:0006167">
    <property type="term" value="P:AMP biosynthetic process"/>
    <property type="evidence" value="ECO:0007669"/>
    <property type="project" value="TreeGrafter"/>
</dbReference>
<evidence type="ECO:0000259" key="2">
    <source>
        <dbReference type="PROSITE" id="PS51462"/>
    </source>
</evidence>
<name>A0A2S1GME7_9CAUD</name>
<dbReference type="InterPro" id="IPR015797">
    <property type="entry name" value="NUDIX_hydrolase-like_dom_sf"/>
</dbReference>
<organism evidence="3 4">
    <name type="scientific">Erwinia phage Cronus</name>
    <dbReference type="NCBI Taxonomy" id="2163633"/>
    <lineage>
        <taxon>Viruses</taxon>
        <taxon>Duplodnaviria</taxon>
        <taxon>Heunggongvirae</taxon>
        <taxon>Uroviricota</taxon>
        <taxon>Caudoviricetes</taxon>
        <taxon>Pantevenvirales</taxon>
        <taxon>Straboviridae</taxon>
        <taxon>Tevenvirinae</taxon>
        <taxon>Risoevirus</taxon>
        <taxon>Risoevirus cronus</taxon>
        <taxon>Roskildevirus cronus</taxon>
    </lineage>
</organism>
<evidence type="ECO:0000256" key="1">
    <source>
        <dbReference type="ARBA" id="ARBA00022801"/>
    </source>
</evidence>
<sequence>MEKSIMQKELSAGVIFLNKDRTKIFMGRATNVYPEKWDIPKGHVEENETVLQAAVRECLEETSHTIKSEDLKDLGHFDYSSNKDIHLFMYNGQDLPDVSQSVCTELFHTPYGSYPEFDKFAWIPLNEIIDRTGRSLGKVLGIILANDIFSYYTNHLTVHDGH</sequence>
<dbReference type="InterPro" id="IPR051325">
    <property type="entry name" value="Nudix_hydrolase_domain"/>
</dbReference>
<dbReference type="RefSeq" id="YP_010095063.1">
    <property type="nucleotide sequence ID" value="NC_055743.1"/>
</dbReference>
<dbReference type="GO" id="GO:0004081">
    <property type="term" value="F:bis(5'-nucleosyl)-tetraphosphatase (asymmetrical) activity"/>
    <property type="evidence" value="ECO:0007669"/>
    <property type="project" value="TreeGrafter"/>
</dbReference>